<dbReference type="AlphaFoldDB" id="A8QD77"/>
<evidence type="ECO:0000313" key="3">
    <source>
        <dbReference type="EMBL" id="EDP41452.1"/>
    </source>
</evidence>
<dbReference type="InterPro" id="IPR003099">
    <property type="entry name" value="Prephen_DH"/>
</dbReference>
<dbReference type="OrthoDB" id="5399569at2759"/>
<sequence>MYVIVTWQTTFVASAEKEKPQRQLSLGIIGMGDMGRLYTTRPRAAGWAHVNVCDRPEKYESLRDEFQGTELTVLRDGHLVSLQCDFVVYSLEAGNIQKVVAEYGSSTKVGAVVSEQTSVKAPERDAFEKYLPQDVHIISCHSLHGPHVDPRGQPLILIQHRAPADKPHLVERILACLESRYVYMSYEEHDTVTANTQAVTHAAFLTMGTAWAQLQAYPWVTGKNPGGMETVKIYLCLRIYGAKWHVFAGLALLNPEASVQVTQYAASATALFQLMLEGKYDALVQRVLSARRSVFGWQDTEVGTNLPGRSRILVSDEMLDEFYVIAERVNKGEKSAAEAERTVREEAPPANSHLSLLAIVDCWHVLGIDPYRHLELAATPVFRMWIGVTQNLFRSPDSVLAACRAAVDDVRFRADDLEFVIAARGWAQAVQFGDFDAYRRRFEMTRAFFAPRLTEANKVGAEMLRVLSTQS</sequence>
<dbReference type="FunCoup" id="A8QD77">
    <property type="interactions" value="87"/>
</dbReference>
<organism evidence="3 4">
    <name type="scientific">Malassezia globosa (strain ATCC MYA-4612 / CBS 7966)</name>
    <name type="common">Dandruff-associated fungus</name>
    <dbReference type="NCBI Taxonomy" id="425265"/>
    <lineage>
        <taxon>Eukaryota</taxon>
        <taxon>Fungi</taxon>
        <taxon>Dikarya</taxon>
        <taxon>Basidiomycota</taxon>
        <taxon>Ustilaginomycotina</taxon>
        <taxon>Malasseziomycetes</taxon>
        <taxon>Malasseziales</taxon>
        <taxon>Malasseziaceae</taxon>
        <taxon>Malassezia</taxon>
    </lineage>
</organism>
<dbReference type="VEuPathDB" id="FungiDB:MGL_4145"/>
<dbReference type="InterPro" id="IPR012385">
    <property type="entry name" value="Prephenate_DH_fun"/>
</dbReference>
<protein>
    <recommendedName>
        <fullName evidence="2">Prephenate/arogenate dehydrogenase domain-containing protein</fullName>
    </recommendedName>
</protein>
<dbReference type="GO" id="GO:0006571">
    <property type="term" value="P:tyrosine biosynthetic process"/>
    <property type="evidence" value="ECO:0007669"/>
    <property type="project" value="InterPro"/>
</dbReference>
<dbReference type="FunFam" id="3.40.50.720:FF:000339">
    <property type="entry name" value="Prephenate dehydrogenase [NADP(+)]"/>
    <property type="match status" value="1"/>
</dbReference>
<dbReference type="InterPro" id="IPR008927">
    <property type="entry name" value="6-PGluconate_DH-like_C_sf"/>
</dbReference>
<evidence type="ECO:0000313" key="4">
    <source>
        <dbReference type="Proteomes" id="UP000008837"/>
    </source>
</evidence>
<dbReference type="InParanoid" id="A8QD77"/>
<dbReference type="GeneID" id="5852990"/>
<dbReference type="GO" id="GO:0004665">
    <property type="term" value="F:prephenate dehydrogenase (NADP+) activity"/>
    <property type="evidence" value="ECO:0007669"/>
    <property type="project" value="InterPro"/>
</dbReference>
<dbReference type="SUPFAM" id="SSF51735">
    <property type="entry name" value="NAD(P)-binding Rossmann-fold domains"/>
    <property type="match status" value="1"/>
</dbReference>
<dbReference type="InterPro" id="IPR036291">
    <property type="entry name" value="NAD(P)-bd_dom_sf"/>
</dbReference>
<accession>A8QD77</accession>
<dbReference type="GO" id="GO:0008977">
    <property type="term" value="F:prephenate dehydrogenase (NAD+) activity"/>
    <property type="evidence" value="ECO:0007669"/>
    <property type="project" value="InterPro"/>
</dbReference>
<feature type="domain" description="Prephenate/arogenate dehydrogenase" evidence="2">
    <location>
        <begin position="24"/>
        <end position="305"/>
    </location>
</feature>
<dbReference type="PANTHER" id="PTHR21363:SF0">
    <property type="entry name" value="PREPHENATE DEHYDROGENASE [NADP(+)]"/>
    <property type="match status" value="1"/>
</dbReference>
<dbReference type="PANTHER" id="PTHR21363">
    <property type="entry name" value="PREPHENATE DEHYDROGENASE"/>
    <property type="match status" value="1"/>
</dbReference>
<keyword evidence="1" id="KW-0560">Oxidoreductase</keyword>
<dbReference type="Gene3D" id="1.10.3660.10">
    <property type="entry name" value="6-phosphogluconate dehydrogenase C-terminal like domain"/>
    <property type="match status" value="2"/>
</dbReference>
<dbReference type="EMBL" id="AAYY01000021">
    <property type="protein sequence ID" value="EDP41452.1"/>
    <property type="molecule type" value="Genomic_DNA"/>
</dbReference>
<dbReference type="RefSeq" id="XP_001728666.1">
    <property type="nucleotide sequence ID" value="XM_001728614.1"/>
</dbReference>
<gene>
    <name evidence="3" type="ORF">MGL_4145</name>
</gene>
<dbReference type="KEGG" id="mgl:MGL_4145"/>
<evidence type="ECO:0000259" key="2">
    <source>
        <dbReference type="PROSITE" id="PS51176"/>
    </source>
</evidence>
<dbReference type="InterPro" id="IPR050812">
    <property type="entry name" value="Preph/Arog_dehydrog"/>
</dbReference>
<proteinExistence type="predicted"/>
<evidence type="ECO:0000256" key="1">
    <source>
        <dbReference type="ARBA" id="ARBA00023002"/>
    </source>
</evidence>
<dbReference type="PROSITE" id="PS51176">
    <property type="entry name" value="PDH_ADH"/>
    <property type="match status" value="1"/>
</dbReference>
<dbReference type="GO" id="GO:0070403">
    <property type="term" value="F:NAD+ binding"/>
    <property type="evidence" value="ECO:0007669"/>
    <property type="project" value="TreeGrafter"/>
</dbReference>
<dbReference type="PIRSF" id="PIRSF036510">
    <property type="entry name" value="PDH_fung"/>
    <property type="match status" value="1"/>
</dbReference>
<dbReference type="Gene3D" id="3.40.50.720">
    <property type="entry name" value="NAD(P)-binding Rossmann-like Domain"/>
    <property type="match status" value="1"/>
</dbReference>
<dbReference type="STRING" id="425265.A8QD77"/>
<dbReference type="Proteomes" id="UP000008837">
    <property type="component" value="Unassembled WGS sequence"/>
</dbReference>
<keyword evidence="4" id="KW-1185">Reference proteome</keyword>
<dbReference type="SUPFAM" id="SSF48179">
    <property type="entry name" value="6-phosphogluconate dehydrogenase C-terminal domain-like"/>
    <property type="match status" value="2"/>
</dbReference>
<name>A8QD77_MALGO</name>
<reference evidence="3 4" key="1">
    <citation type="journal article" date="2007" name="Proc. Natl. Acad. Sci. U.S.A.">
        <title>Dandruff-associated Malassezia genomes reveal convergent and divergent virulence traits shared with plant and human fungal pathogens.</title>
        <authorList>
            <person name="Xu J."/>
            <person name="Saunders C.W."/>
            <person name="Hu P."/>
            <person name="Grant R.A."/>
            <person name="Boekhout T."/>
            <person name="Kuramae E.E."/>
            <person name="Kronstad J.W."/>
            <person name="Deangelis Y.M."/>
            <person name="Reeder N.L."/>
            <person name="Johnstone K.R."/>
            <person name="Leland M."/>
            <person name="Fieno A.M."/>
            <person name="Begley W.M."/>
            <person name="Sun Y."/>
            <person name="Lacey M.P."/>
            <person name="Chaudhary T."/>
            <person name="Keough T."/>
            <person name="Chu L."/>
            <person name="Sears R."/>
            <person name="Yuan B."/>
            <person name="Dawson T.L.Jr."/>
        </authorList>
    </citation>
    <scope>NUCLEOTIDE SEQUENCE [LARGE SCALE GENOMIC DNA]</scope>
    <source>
        <strain evidence="4">ATCC MYA-4612 / CBS 7966</strain>
    </source>
</reference>
<dbReference type="OMA" id="RRRFEMT"/>
<comment type="caution">
    <text evidence="3">The sequence shown here is derived from an EMBL/GenBank/DDBJ whole genome shotgun (WGS) entry which is preliminary data.</text>
</comment>